<name>A0A0J6D1Q8_9BACL</name>
<reference evidence="2" key="1">
    <citation type="submission" date="2015-06" db="EMBL/GenBank/DDBJ databases">
        <authorList>
            <person name="Liu B."/>
            <person name="Wang J."/>
            <person name="Zhu Y."/>
            <person name="Liu G."/>
            <person name="Chen Q."/>
            <person name="Zheng C."/>
            <person name="Che J."/>
            <person name="Ge C."/>
            <person name="Shi H."/>
            <person name="Pan Z."/>
            <person name="Liu X."/>
        </authorList>
    </citation>
    <scope>NUCLEOTIDE SEQUENCE [LARGE SCALE GENOMIC DNA]</scope>
    <source>
        <strain evidence="2">DSM 16346</strain>
    </source>
</reference>
<keyword evidence="3" id="KW-1185">Reference proteome</keyword>
<evidence type="ECO:0000256" key="1">
    <source>
        <dbReference type="SAM" id="Phobius"/>
    </source>
</evidence>
<feature type="transmembrane region" description="Helical" evidence="1">
    <location>
        <begin position="74"/>
        <end position="96"/>
    </location>
</feature>
<evidence type="ECO:0008006" key="4">
    <source>
        <dbReference type="Google" id="ProtNLM"/>
    </source>
</evidence>
<dbReference type="Proteomes" id="UP000035996">
    <property type="component" value="Unassembled WGS sequence"/>
</dbReference>
<comment type="caution">
    <text evidence="2">The sequence shown here is derived from an EMBL/GenBank/DDBJ whole genome shotgun (WGS) entry which is preliminary data.</text>
</comment>
<proteinExistence type="predicted"/>
<keyword evidence="1" id="KW-0472">Membrane</keyword>
<accession>A0A0J6D1Q8</accession>
<dbReference type="AlphaFoldDB" id="A0A0J6D1Q8"/>
<keyword evidence="1" id="KW-0812">Transmembrane</keyword>
<organism evidence="2 3">
    <name type="scientific">Guptibacillus hwajinpoensis</name>
    <dbReference type="NCBI Taxonomy" id="208199"/>
    <lineage>
        <taxon>Bacteria</taxon>
        <taxon>Bacillati</taxon>
        <taxon>Bacillota</taxon>
        <taxon>Bacilli</taxon>
        <taxon>Bacillales</taxon>
        <taxon>Guptibacillaceae</taxon>
        <taxon>Guptibacillus</taxon>
    </lineage>
</organism>
<dbReference type="OrthoDB" id="2889569at2"/>
<dbReference type="STRING" id="157733.AB986_08765"/>
<feature type="transmembrane region" description="Helical" evidence="1">
    <location>
        <begin position="43"/>
        <end position="62"/>
    </location>
</feature>
<feature type="transmembrane region" description="Helical" evidence="1">
    <location>
        <begin position="12"/>
        <end position="31"/>
    </location>
</feature>
<keyword evidence="1" id="KW-1133">Transmembrane helix</keyword>
<evidence type="ECO:0000313" key="2">
    <source>
        <dbReference type="EMBL" id="KMM39290.1"/>
    </source>
</evidence>
<sequence length="98" mass="11182">MESEDKKNKMSRKGITIGCNLLCGLMILGAFQMIFDKNHSNDYVGGFFLLVFWMFLSLKRMVNDLWDGKKQSAIINLLFTIVIMGLVIFGSVQYIFSS</sequence>
<protein>
    <recommendedName>
        <fullName evidence="4">DUF3953 domain-containing protein</fullName>
    </recommendedName>
</protein>
<gene>
    <name evidence="2" type="ORF">AB986_08765</name>
</gene>
<evidence type="ECO:0000313" key="3">
    <source>
        <dbReference type="Proteomes" id="UP000035996"/>
    </source>
</evidence>
<dbReference type="EMBL" id="LELK01000001">
    <property type="protein sequence ID" value="KMM39290.1"/>
    <property type="molecule type" value="Genomic_DNA"/>
</dbReference>
<dbReference type="RefSeq" id="WP_048310460.1">
    <property type="nucleotide sequence ID" value="NZ_CP119526.1"/>
</dbReference>